<dbReference type="InterPro" id="IPR050500">
    <property type="entry name" value="Phos_Acetyltrans/Butyryltrans"/>
</dbReference>
<dbReference type="Pfam" id="PF07085">
    <property type="entry name" value="DRTGG"/>
    <property type="match status" value="1"/>
</dbReference>
<dbReference type="Pfam" id="PF13500">
    <property type="entry name" value="AAA_26"/>
    <property type="match status" value="1"/>
</dbReference>
<protein>
    <recommendedName>
        <fullName evidence="2">DRTGG domain-containing protein</fullName>
    </recommendedName>
</protein>
<reference evidence="3 4" key="1">
    <citation type="submission" date="2016-01" db="EMBL/GenBank/DDBJ databases">
        <title>High potential of lignocellulose degradation of a new Verrucomicrobia species.</title>
        <authorList>
            <person name="Wang Y."/>
            <person name="Shi Y."/>
            <person name="Qiu Z."/>
            <person name="Liu S."/>
            <person name="Yang H."/>
        </authorList>
    </citation>
    <scope>NUCLEOTIDE SEQUENCE [LARGE SCALE GENOMIC DNA]</scope>
    <source>
        <strain evidence="3 4">TSB47</strain>
    </source>
</reference>
<comment type="caution">
    <text evidence="3">The sequence shown here is derived from an EMBL/GenBank/DDBJ whole genome shotgun (WGS) entry which is preliminary data.</text>
</comment>
<keyword evidence="4" id="KW-1185">Reference proteome</keyword>
<sequence length="353" mass="38201">MNDGKTTTCLGLYAALQSLYPRVGFIKPVGQRFVDVGGLQVDEDSYLLDVIYQVRVPIESMSPITIDSTFTRRYLKNPDKLRPELEDKICRAFDRVSWEKDFTLIEGTGHAGVGAVFDLSNASVARLLNAKVVMVTPGGIGRPVDEIALNKALFDQAGVEVIGAILNKVEPDKMSLISEYAGAALKRHGVPLLGVLPVQSMLSTPSIAQIAEEIGGRWLNGRAGAHKHRAERVIVGAMTAKGVVEYLRPGVVIITPGDRDDIILAAVSSSRLSGEKTIAGLILTNDIPPHPTLLDLLEQTDIPVIAAKQECFAITSKIHGMTVKTQPQDTDKIPVIKRLITDHVDLGQLLSAF</sequence>
<accession>A0A178IEQ2</accession>
<name>A0A178IEQ2_9BACT</name>
<evidence type="ECO:0000313" key="4">
    <source>
        <dbReference type="Proteomes" id="UP000078486"/>
    </source>
</evidence>
<evidence type="ECO:0000313" key="3">
    <source>
        <dbReference type="EMBL" id="OAM87549.1"/>
    </source>
</evidence>
<dbReference type="STRING" id="1184151.AW736_22490"/>
<dbReference type="Gene3D" id="3.40.1390.20">
    <property type="entry name" value="HprK N-terminal domain-like"/>
    <property type="match status" value="1"/>
</dbReference>
<feature type="domain" description="DRTGG" evidence="2">
    <location>
        <begin position="209"/>
        <end position="320"/>
    </location>
</feature>
<dbReference type="PANTHER" id="PTHR43356:SF2">
    <property type="entry name" value="PHOSPHATE ACETYLTRANSFERASE"/>
    <property type="match status" value="1"/>
</dbReference>
<proteinExistence type="predicted"/>
<evidence type="ECO:0000259" key="2">
    <source>
        <dbReference type="Pfam" id="PF07085"/>
    </source>
</evidence>
<dbReference type="EMBL" id="LRRQ01000169">
    <property type="protein sequence ID" value="OAM87549.1"/>
    <property type="molecule type" value="Genomic_DNA"/>
</dbReference>
<dbReference type="InterPro" id="IPR028979">
    <property type="entry name" value="Ser_kin/Pase_Hpr-like_N_sf"/>
</dbReference>
<comment type="subunit">
    <text evidence="1">Homohexamer.</text>
</comment>
<dbReference type="InterPro" id="IPR027417">
    <property type="entry name" value="P-loop_NTPase"/>
</dbReference>
<organism evidence="3 4">
    <name type="scientific">Termitidicoccus mucosus</name>
    <dbReference type="NCBI Taxonomy" id="1184151"/>
    <lineage>
        <taxon>Bacteria</taxon>
        <taxon>Pseudomonadati</taxon>
        <taxon>Verrucomicrobiota</taxon>
        <taxon>Opitutia</taxon>
        <taxon>Opitutales</taxon>
        <taxon>Opitutaceae</taxon>
        <taxon>Termitidicoccus</taxon>
    </lineage>
</organism>
<dbReference type="SUPFAM" id="SSF52540">
    <property type="entry name" value="P-loop containing nucleoside triphosphate hydrolases"/>
    <property type="match status" value="1"/>
</dbReference>
<dbReference type="CDD" id="cd03109">
    <property type="entry name" value="DTBS"/>
    <property type="match status" value="1"/>
</dbReference>
<dbReference type="AlphaFoldDB" id="A0A178IEQ2"/>
<dbReference type="Proteomes" id="UP000078486">
    <property type="component" value="Unassembled WGS sequence"/>
</dbReference>
<dbReference type="InterPro" id="IPR010766">
    <property type="entry name" value="DRTGG"/>
</dbReference>
<gene>
    <name evidence="3" type="ORF">AW736_22490</name>
</gene>
<evidence type="ECO:0000256" key="1">
    <source>
        <dbReference type="ARBA" id="ARBA00011643"/>
    </source>
</evidence>
<dbReference type="SUPFAM" id="SSF75138">
    <property type="entry name" value="HprK N-terminal domain-like"/>
    <property type="match status" value="1"/>
</dbReference>
<dbReference type="Gene3D" id="3.40.50.300">
    <property type="entry name" value="P-loop containing nucleotide triphosphate hydrolases"/>
    <property type="match status" value="1"/>
</dbReference>
<dbReference type="PANTHER" id="PTHR43356">
    <property type="entry name" value="PHOSPHATE ACETYLTRANSFERASE"/>
    <property type="match status" value="1"/>
</dbReference>